<dbReference type="PROSITE" id="PS50011">
    <property type="entry name" value="PROTEIN_KINASE_DOM"/>
    <property type="match status" value="1"/>
</dbReference>
<proteinExistence type="inferred from homology"/>
<dbReference type="SMART" id="SM00133">
    <property type="entry name" value="S_TK_X"/>
    <property type="match status" value="2"/>
</dbReference>
<dbReference type="EMBL" id="CAJPVJ010007393">
    <property type="protein sequence ID" value="CAG2171197.1"/>
    <property type="molecule type" value="Genomic_DNA"/>
</dbReference>
<comment type="similarity">
    <text evidence="1">Belongs to the protein kinase superfamily. AGC Ser/Thr protein kinase family.</text>
</comment>
<dbReference type="OrthoDB" id="63267at2759"/>
<dbReference type="Gene3D" id="3.30.1520.10">
    <property type="entry name" value="Phox-like domain"/>
    <property type="match status" value="1"/>
</dbReference>
<feature type="domain" description="AGC-kinase C-terminal" evidence="11">
    <location>
        <begin position="516"/>
        <end position="609"/>
    </location>
</feature>
<keyword evidence="7 8" id="KW-0067">ATP-binding</keyword>
<evidence type="ECO:0000256" key="1">
    <source>
        <dbReference type="ARBA" id="ARBA00009903"/>
    </source>
</evidence>
<dbReference type="PANTHER" id="PTHR24351">
    <property type="entry name" value="RIBOSOMAL PROTEIN S6 KINASE"/>
    <property type="match status" value="1"/>
</dbReference>
<feature type="binding site" evidence="8">
    <location>
        <position position="193"/>
    </location>
    <ligand>
        <name>ATP</name>
        <dbReference type="ChEBI" id="CHEBI:30616"/>
    </ligand>
</feature>
<dbReference type="Pfam" id="PF00433">
    <property type="entry name" value="Pkinase_C"/>
    <property type="match status" value="3"/>
</dbReference>
<evidence type="ECO:0000256" key="3">
    <source>
        <dbReference type="ARBA" id="ARBA00022553"/>
    </source>
</evidence>
<dbReference type="GO" id="GO:0004674">
    <property type="term" value="F:protein serine/threonine kinase activity"/>
    <property type="evidence" value="ECO:0007669"/>
    <property type="project" value="UniProtKB-KW"/>
</dbReference>
<feature type="domain" description="Protein kinase" evidence="9">
    <location>
        <begin position="155"/>
        <end position="412"/>
    </location>
</feature>
<dbReference type="Pfam" id="PF00069">
    <property type="entry name" value="Pkinase"/>
    <property type="match status" value="1"/>
</dbReference>
<dbReference type="InterPro" id="IPR036871">
    <property type="entry name" value="PX_dom_sf"/>
</dbReference>
<dbReference type="InterPro" id="IPR008271">
    <property type="entry name" value="Ser/Thr_kinase_AS"/>
</dbReference>
<reference evidence="12" key="1">
    <citation type="submission" date="2020-11" db="EMBL/GenBank/DDBJ databases">
        <authorList>
            <person name="Tran Van P."/>
        </authorList>
    </citation>
    <scope>NUCLEOTIDE SEQUENCE</scope>
</reference>
<evidence type="ECO:0000259" key="9">
    <source>
        <dbReference type="PROSITE" id="PS50011"/>
    </source>
</evidence>
<keyword evidence="3" id="KW-0597">Phosphoprotein</keyword>
<dbReference type="SUPFAM" id="SSF64268">
    <property type="entry name" value="PX domain"/>
    <property type="match status" value="1"/>
</dbReference>
<dbReference type="CDD" id="cd05575">
    <property type="entry name" value="STKc_SGK"/>
    <property type="match status" value="1"/>
</dbReference>
<dbReference type="EMBL" id="OC922218">
    <property type="protein sequence ID" value="CAD7654010.1"/>
    <property type="molecule type" value="Genomic_DNA"/>
</dbReference>
<evidence type="ECO:0000256" key="8">
    <source>
        <dbReference type="PROSITE-ProRule" id="PRU10141"/>
    </source>
</evidence>
<feature type="domain" description="AGC-kinase C-terminal" evidence="11">
    <location>
        <begin position="413"/>
        <end position="481"/>
    </location>
</feature>
<dbReference type="InterPro" id="IPR000961">
    <property type="entry name" value="AGC-kinase_C"/>
</dbReference>
<evidence type="ECO:0000256" key="5">
    <source>
        <dbReference type="ARBA" id="ARBA00022741"/>
    </source>
</evidence>
<dbReference type="SMART" id="SM00312">
    <property type="entry name" value="PX"/>
    <property type="match status" value="1"/>
</dbReference>
<evidence type="ECO:0000313" key="12">
    <source>
        <dbReference type="EMBL" id="CAD7654010.1"/>
    </source>
</evidence>
<gene>
    <name evidence="12" type="ORF">ONB1V03_LOCUS10660</name>
</gene>
<keyword evidence="6" id="KW-0418">Kinase</keyword>
<dbReference type="GO" id="GO:0035091">
    <property type="term" value="F:phosphatidylinositol binding"/>
    <property type="evidence" value="ECO:0007669"/>
    <property type="project" value="InterPro"/>
</dbReference>
<dbReference type="PROSITE" id="PS50195">
    <property type="entry name" value="PX"/>
    <property type="match status" value="1"/>
</dbReference>
<dbReference type="Proteomes" id="UP000728032">
    <property type="component" value="Unassembled WGS sequence"/>
</dbReference>
<evidence type="ECO:0000259" key="10">
    <source>
        <dbReference type="PROSITE" id="PS50195"/>
    </source>
</evidence>
<dbReference type="InterPro" id="IPR001683">
    <property type="entry name" value="PX_dom"/>
</dbReference>
<keyword evidence="5 8" id="KW-0547">Nucleotide-binding</keyword>
<keyword evidence="13" id="KW-1185">Reference proteome</keyword>
<dbReference type="GO" id="GO:0005524">
    <property type="term" value="F:ATP binding"/>
    <property type="evidence" value="ECO:0007669"/>
    <property type="project" value="UniProtKB-UniRule"/>
</dbReference>
<evidence type="ECO:0000259" key="11">
    <source>
        <dbReference type="PROSITE" id="PS51285"/>
    </source>
</evidence>
<dbReference type="FunFam" id="1.10.510.10:FF:000065">
    <property type="entry name" value="Non-specific serine/threonine protein kinase"/>
    <property type="match status" value="1"/>
</dbReference>
<organism evidence="12">
    <name type="scientific">Oppiella nova</name>
    <dbReference type="NCBI Taxonomy" id="334625"/>
    <lineage>
        <taxon>Eukaryota</taxon>
        <taxon>Metazoa</taxon>
        <taxon>Ecdysozoa</taxon>
        <taxon>Arthropoda</taxon>
        <taxon>Chelicerata</taxon>
        <taxon>Arachnida</taxon>
        <taxon>Acari</taxon>
        <taxon>Acariformes</taxon>
        <taxon>Sarcoptiformes</taxon>
        <taxon>Oribatida</taxon>
        <taxon>Brachypylina</taxon>
        <taxon>Oppioidea</taxon>
        <taxon>Oppiidae</taxon>
        <taxon>Oppiella</taxon>
    </lineage>
</organism>
<name>A0A7R9QQD4_9ACAR</name>
<dbReference type="PROSITE" id="PS00108">
    <property type="entry name" value="PROTEIN_KINASE_ST"/>
    <property type="match status" value="1"/>
</dbReference>
<protein>
    <submittedName>
        <fullName evidence="12">Uncharacterized protein</fullName>
    </submittedName>
</protein>
<evidence type="ECO:0000256" key="2">
    <source>
        <dbReference type="ARBA" id="ARBA00022527"/>
    </source>
</evidence>
<dbReference type="Gene3D" id="3.30.200.20">
    <property type="entry name" value="Phosphorylase Kinase, domain 1"/>
    <property type="match status" value="1"/>
</dbReference>
<keyword evidence="4" id="KW-0808">Transferase</keyword>
<dbReference type="Pfam" id="PF00787">
    <property type="entry name" value="PX"/>
    <property type="match status" value="1"/>
</dbReference>
<evidence type="ECO:0000256" key="7">
    <source>
        <dbReference type="ARBA" id="ARBA00022840"/>
    </source>
</evidence>
<dbReference type="SUPFAM" id="SSF56112">
    <property type="entry name" value="Protein kinase-like (PK-like)"/>
    <property type="match status" value="2"/>
</dbReference>
<sequence length="609" mass="70281">MTVTANVTNSEIWENNKKYAVYKVVVNCDDKTWVLYRRYNEFSKLCDLVKKQYPWLSKDLKLPGKKLFGNNFSSDFIKTRRKGLDSMVQTMLSEPRVLDHAEVRTFFQLDRLSMKSSSGDEDQDNEEELTITANNCNKLIDLGPSEKHHAKASDFEFLKVIGKGSFGKVYSARHKAEDIIYAVKVLNKKMIIKRNEKNHIMSERNVLLKNLNHPFLVGLYYSFQSREKLYFVLDYVNGGELFFHLQKERYFAEPRARFYAAEITSALGYLHSQGIVYRDLKPENILLDSDGHVILTDFGLCKEGLRERDTTNTFCGTPEYLAPEVLKKEAYDRTVDWWCLGAVLYEMLYGLPPFYSRDTAEMYDNILHKPVRLRTNISLAARSILEGLLQKDKKKRLGCMEDTEELKRHEFFKPINWADLESKNIPPPFNPNVKGHLDFKNIDPEFTREAIPASPPFYSRDTAEMYDNILHKPVRLRTNISLAARSILEGLLQKDKKKRLGCMEDTEELKRHEFFKPINWADLESKNIPPPFNPNVKGHLDFKNIDPEFTREAIPASKGHLDFKNIDPEFTREAIPASVCKSQGMSVSSSLPDNAFQGFSYAPPVELSG</sequence>
<dbReference type="PROSITE" id="PS00107">
    <property type="entry name" value="PROTEIN_KINASE_ATP"/>
    <property type="match status" value="1"/>
</dbReference>
<keyword evidence="2" id="KW-0723">Serine/threonine-protein kinase</keyword>
<dbReference type="InterPro" id="IPR011009">
    <property type="entry name" value="Kinase-like_dom_sf"/>
</dbReference>
<evidence type="ECO:0000313" key="13">
    <source>
        <dbReference type="Proteomes" id="UP000728032"/>
    </source>
</evidence>
<evidence type="ECO:0000256" key="4">
    <source>
        <dbReference type="ARBA" id="ARBA00022679"/>
    </source>
</evidence>
<dbReference type="InterPro" id="IPR017441">
    <property type="entry name" value="Protein_kinase_ATP_BS"/>
</dbReference>
<accession>A0A7R9QQD4</accession>
<dbReference type="SMART" id="SM00220">
    <property type="entry name" value="S_TKc"/>
    <property type="match status" value="1"/>
</dbReference>
<feature type="domain" description="PX" evidence="10">
    <location>
        <begin position="1"/>
        <end position="114"/>
    </location>
</feature>
<dbReference type="Gene3D" id="1.10.510.10">
    <property type="entry name" value="Transferase(Phosphotransferase) domain 1"/>
    <property type="match status" value="2"/>
</dbReference>
<dbReference type="InterPro" id="IPR000719">
    <property type="entry name" value="Prot_kinase_dom"/>
</dbReference>
<dbReference type="AlphaFoldDB" id="A0A7R9QQD4"/>
<dbReference type="PROSITE" id="PS51285">
    <property type="entry name" value="AGC_KINASE_CTER"/>
    <property type="match status" value="2"/>
</dbReference>
<evidence type="ECO:0000256" key="6">
    <source>
        <dbReference type="ARBA" id="ARBA00022777"/>
    </source>
</evidence>
<dbReference type="FunFam" id="3.30.200.20:FF:000030">
    <property type="entry name" value="Non-specific serine/threonine protein kinase"/>
    <property type="match status" value="1"/>
</dbReference>
<dbReference type="InterPro" id="IPR017892">
    <property type="entry name" value="Pkinase_C"/>
</dbReference>